<dbReference type="Pfam" id="PF00884">
    <property type="entry name" value="Sulfatase"/>
    <property type="match status" value="1"/>
</dbReference>
<feature type="chain" id="PRO_5047002574" evidence="6">
    <location>
        <begin position="23"/>
        <end position="428"/>
    </location>
</feature>
<dbReference type="PANTHER" id="PTHR42693">
    <property type="entry name" value="ARYLSULFATASE FAMILY MEMBER"/>
    <property type="match status" value="1"/>
</dbReference>
<dbReference type="Gene3D" id="3.30.1120.10">
    <property type="match status" value="1"/>
</dbReference>
<dbReference type="PANTHER" id="PTHR42693:SF53">
    <property type="entry name" value="ENDO-4-O-SULFATASE"/>
    <property type="match status" value="1"/>
</dbReference>
<evidence type="ECO:0000256" key="6">
    <source>
        <dbReference type="SAM" id="SignalP"/>
    </source>
</evidence>
<evidence type="ECO:0000256" key="1">
    <source>
        <dbReference type="ARBA" id="ARBA00008779"/>
    </source>
</evidence>
<keyword evidence="6" id="KW-0732">Signal</keyword>
<keyword evidence="3" id="KW-0378">Hydrolase</keyword>
<comment type="similarity">
    <text evidence="1">Belongs to the sulfatase family.</text>
</comment>
<dbReference type="PROSITE" id="PS00523">
    <property type="entry name" value="SULFATASE_1"/>
    <property type="match status" value="1"/>
</dbReference>
<dbReference type="Proteomes" id="UP001374893">
    <property type="component" value="Chromosome"/>
</dbReference>
<feature type="domain" description="Sulfatase N-terminal" evidence="7">
    <location>
        <begin position="27"/>
        <end position="333"/>
    </location>
</feature>
<evidence type="ECO:0000256" key="2">
    <source>
        <dbReference type="ARBA" id="ARBA00022723"/>
    </source>
</evidence>
<feature type="compositionally biased region" description="Basic and acidic residues" evidence="5">
    <location>
        <begin position="215"/>
        <end position="228"/>
    </location>
</feature>
<reference evidence="8 9" key="1">
    <citation type="submission" date="2021-06" db="EMBL/GenBank/DDBJ databases">
        <title>Complete genome of Haloferula helveola possessing various polysaccharide degrading enzymes.</title>
        <authorList>
            <person name="Takami H."/>
            <person name="Huang C."/>
            <person name="Hamasaki K."/>
        </authorList>
    </citation>
    <scope>NUCLEOTIDE SEQUENCE [LARGE SCALE GENOMIC DNA]</scope>
    <source>
        <strain evidence="8 9">CN-1</strain>
    </source>
</reference>
<name>A0ABM7REB5_9BACT</name>
<organism evidence="8 9">
    <name type="scientific">Haloferula helveola</name>
    <dbReference type="NCBI Taxonomy" id="490095"/>
    <lineage>
        <taxon>Bacteria</taxon>
        <taxon>Pseudomonadati</taxon>
        <taxon>Verrucomicrobiota</taxon>
        <taxon>Verrucomicrobiia</taxon>
        <taxon>Verrucomicrobiales</taxon>
        <taxon>Verrucomicrobiaceae</taxon>
        <taxon>Haloferula</taxon>
    </lineage>
</organism>
<evidence type="ECO:0000313" key="9">
    <source>
        <dbReference type="Proteomes" id="UP001374893"/>
    </source>
</evidence>
<dbReference type="RefSeq" id="WP_338690566.1">
    <property type="nucleotide sequence ID" value="NZ_AP024702.1"/>
</dbReference>
<evidence type="ECO:0000256" key="4">
    <source>
        <dbReference type="ARBA" id="ARBA00022837"/>
    </source>
</evidence>
<protein>
    <submittedName>
        <fullName evidence="8">N-acetylgalactosamine-6-sulfatase</fullName>
    </submittedName>
</protein>
<evidence type="ECO:0000313" key="8">
    <source>
        <dbReference type="EMBL" id="BCX48025.1"/>
    </source>
</evidence>
<feature type="region of interest" description="Disordered" evidence="5">
    <location>
        <begin position="209"/>
        <end position="228"/>
    </location>
</feature>
<dbReference type="SUPFAM" id="SSF53649">
    <property type="entry name" value="Alkaline phosphatase-like"/>
    <property type="match status" value="1"/>
</dbReference>
<dbReference type="EMBL" id="AP024702">
    <property type="protein sequence ID" value="BCX48025.1"/>
    <property type="molecule type" value="Genomic_DNA"/>
</dbReference>
<sequence>MTVRPIAFASILAAALPYSATADERPPNVIVILADDLGCRDLKLYDGWIETPRIERMAKEGMTFTDFHANSSVCSPTRTAFLTGRYQQRAGIVDVIVGDKEPDQGIPASTPTLAKVFQKNGYATALFGKWHCGFQDQYNPVHHGFDEFVGLLNGAGDFHQHGSWRVGLEKRNVEGYSTDIITDRSVDFIRRQKDKPFFLYVSHQTPHNPYQTRADVPEKRDKDWKQNRVGEENRPRYQEMVKDLDDSVGKILDTLKETGLSENTLVFFWSDNGDVRMSPVAGDLRGSKFSQYEGGHRVPAVAWWPGKIKAGAESDALVLGFDLFPTFTEIAGIGEDAPDNLDGTSAKAHLLEQAEFKDREIFFGYEPKLGTAMRRGDWKLIVKGDDVQLYNLKDDLSETRNVAEEHPDVTKSMRAAIERFKQTVTKGS</sequence>
<keyword evidence="2" id="KW-0479">Metal-binding</keyword>
<dbReference type="InterPro" id="IPR050738">
    <property type="entry name" value="Sulfatase"/>
</dbReference>
<dbReference type="CDD" id="cd16144">
    <property type="entry name" value="ARS_like"/>
    <property type="match status" value="1"/>
</dbReference>
<gene>
    <name evidence="8" type="primary">GALNS_4</name>
    <name evidence="8" type="ORF">HAHE_19330</name>
</gene>
<evidence type="ECO:0000259" key="7">
    <source>
        <dbReference type="Pfam" id="PF00884"/>
    </source>
</evidence>
<dbReference type="InterPro" id="IPR000917">
    <property type="entry name" value="Sulfatase_N"/>
</dbReference>
<dbReference type="InterPro" id="IPR017850">
    <property type="entry name" value="Alkaline_phosphatase_core_sf"/>
</dbReference>
<evidence type="ECO:0000256" key="5">
    <source>
        <dbReference type="SAM" id="MobiDB-lite"/>
    </source>
</evidence>
<dbReference type="Gene3D" id="3.40.720.10">
    <property type="entry name" value="Alkaline Phosphatase, subunit A"/>
    <property type="match status" value="1"/>
</dbReference>
<feature type="signal peptide" evidence="6">
    <location>
        <begin position="1"/>
        <end position="22"/>
    </location>
</feature>
<dbReference type="InterPro" id="IPR024607">
    <property type="entry name" value="Sulfatase_CS"/>
</dbReference>
<evidence type="ECO:0000256" key="3">
    <source>
        <dbReference type="ARBA" id="ARBA00022801"/>
    </source>
</evidence>
<accession>A0ABM7REB5</accession>
<proteinExistence type="inferred from homology"/>
<keyword evidence="9" id="KW-1185">Reference proteome</keyword>
<keyword evidence="4" id="KW-0106">Calcium</keyword>